<accession>A0A285NYJ0</accession>
<dbReference type="Proteomes" id="UP000218627">
    <property type="component" value="Unassembled WGS sequence"/>
</dbReference>
<dbReference type="PANTHER" id="PTHR43513:SF3">
    <property type="entry name" value="DIHYDROOROTATE DEHYDROGENASE B (NAD(+)), ELECTRON TRANSFER SUBUNIT-RELATED"/>
    <property type="match status" value="1"/>
</dbReference>
<dbReference type="InterPro" id="IPR039261">
    <property type="entry name" value="FNR_nucleotide-bd"/>
</dbReference>
<dbReference type="PANTHER" id="PTHR43513">
    <property type="entry name" value="DIHYDROOROTATE DEHYDROGENASE B (NAD(+)), ELECTRON TRANSFER SUBUNIT"/>
    <property type="match status" value="1"/>
</dbReference>
<reference evidence="3" key="1">
    <citation type="submission" date="2017-09" db="EMBL/GenBank/DDBJ databases">
        <authorList>
            <person name="Varghese N."/>
            <person name="Submissions S."/>
        </authorList>
    </citation>
    <scope>NUCLEOTIDE SEQUENCE [LARGE SCALE GENOMIC DNA]</scope>
    <source>
        <strain evidence="3">DSM 2913</strain>
    </source>
</reference>
<dbReference type="SUPFAM" id="SSF52343">
    <property type="entry name" value="Ferredoxin reductase-like, C-terminal NADP-linked domain"/>
    <property type="match status" value="1"/>
</dbReference>
<dbReference type="InterPro" id="IPR019480">
    <property type="entry name" value="Dihydroorotate_DH_Fe-S-bd"/>
</dbReference>
<protein>
    <submittedName>
        <fullName evidence="2">Sulfide dehydrogenase (Flavoprotein) subunit SudB</fullName>
    </submittedName>
</protein>
<sequence length="240" mass="27084">MLLRIYAPHISDAKAGQFVILQLKEDSERIPVFVLETFQDGFSCILEIVGRSTLEIKEEGEEFYYVGGPLGKPFPANYYGKVVLYSKNWGVAGAISVGRALKEMGNHITLVYFEEVFTDILKKEKFDEVILEKDLKAYKGVDLVITVGDNLLSKNVSDMYPSVRHIATPKVYMLCSVGLCLSCRLKVGDGYSLACTDGPWFDAHSIDWEEVIKKEDTYKEEEKIALEEYLKKLASKRISA</sequence>
<keyword evidence="3" id="KW-1185">Reference proteome</keyword>
<dbReference type="InterPro" id="IPR050353">
    <property type="entry name" value="PyrK_electron_transfer"/>
</dbReference>
<dbReference type="EMBL" id="OBEN01000004">
    <property type="protein sequence ID" value="SNZ13993.1"/>
    <property type="molecule type" value="Genomic_DNA"/>
</dbReference>
<dbReference type="InterPro" id="IPR037117">
    <property type="entry name" value="Dihydroorotate_DH_ele_sf"/>
</dbReference>
<evidence type="ECO:0000313" key="2">
    <source>
        <dbReference type="EMBL" id="SNZ13993.1"/>
    </source>
</evidence>
<gene>
    <name evidence="2" type="ORF">SAMN06265353_0947</name>
</gene>
<evidence type="ECO:0000313" key="3">
    <source>
        <dbReference type="Proteomes" id="UP000218627"/>
    </source>
</evidence>
<feature type="domain" description="Dihydroorotate dehydrogenase electron transfer subunit iron-sulphur cluster binding" evidence="1">
    <location>
        <begin position="172"/>
        <end position="206"/>
    </location>
</feature>
<name>A0A285NYJ0_9AQUI</name>
<dbReference type="Gene3D" id="2.10.240.10">
    <property type="entry name" value="Dihydroorotate dehydrogenase, electron transfer subunit"/>
    <property type="match status" value="1"/>
</dbReference>
<dbReference type="AlphaFoldDB" id="A0A285NYJ0"/>
<proteinExistence type="predicted"/>
<evidence type="ECO:0000259" key="1">
    <source>
        <dbReference type="Pfam" id="PF10418"/>
    </source>
</evidence>
<dbReference type="Pfam" id="PF10418">
    <property type="entry name" value="DHODB_Fe-S_bind"/>
    <property type="match status" value="1"/>
</dbReference>
<organism evidence="2 3">
    <name type="scientific">Hydrogenobacter hydrogenophilus</name>
    <dbReference type="NCBI Taxonomy" id="35835"/>
    <lineage>
        <taxon>Bacteria</taxon>
        <taxon>Pseudomonadati</taxon>
        <taxon>Aquificota</taxon>
        <taxon>Aquificia</taxon>
        <taxon>Aquificales</taxon>
        <taxon>Aquificaceae</taxon>
        <taxon>Hydrogenobacter</taxon>
    </lineage>
</organism>